<accession>A0A177WFR5</accession>
<reference evidence="4 5" key="1">
    <citation type="submission" date="2006-10" db="EMBL/GenBank/DDBJ databases">
        <title>The Genome Sequence of Batrachochytrium dendrobatidis JEL423.</title>
        <authorList>
            <consortium name="The Broad Institute Genome Sequencing Platform"/>
            <person name="Birren B."/>
            <person name="Lander E."/>
            <person name="Galagan J."/>
            <person name="Cuomo C."/>
            <person name="Devon K."/>
            <person name="Jaffe D."/>
            <person name="Butler J."/>
            <person name="Alvarez P."/>
            <person name="Gnerre S."/>
            <person name="Grabherr M."/>
            <person name="Kleber M."/>
            <person name="Mauceli E."/>
            <person name="Brockman W."/>
            <person name="Young S."/>
            <person name="LaButti K."/>
            <person name="Sykes S."/>
            <person name="DeCaprio D."/>
            <person name="Crawford M."/>
            <person name="Koehrsen M."/>
            <person name="Engels R."/>
            <person name="Montgomery P."/>
            <person name="Pearson M."/>
            <person name="Howarth C."/>
            <person name="Larson L."/>
            <person name="White J."/>
            <person name="O'Leary S."/>
            <person name="Kodira C."/>
            <person name="Zeng Q."/>
            <person name="Yandava C."/>
            <person name="Alvarado L."/>
            <person name="Longcore J."/>
            <person name="James T."/>
        </authorList>
    </citation>
    <scope>NUCLEOTIDE SEQUENCE [LARGE SCALE GENOMIC DNA]</scope>
    <source>
        <strain evidence="4 5">JEL423</strain>
    </source>
</reference>
<dbReference type="InterPro" id="IPR056310">
    <property type="entry name" value="Ig-CFAP74_4th"/>
</dbReference>
<dbReference type="Gene3D" id="2.60.40.10">
    <property type="entry name" value="Immunoglobulins"/>
    <property type="match status" value="2"/>
</dbReference>
<name>A0A177WFR5_BATDL</name>
<evidence type="ECO:0000259" key="3">
    <source>
        <dbReference type="Pfam" id="PF24798"/>
    </source>
</evidence>
<dbReference type="eggNOG" id="ENOG502QPUP">
    <property type="taxonomic scope" value="Eukaryota"/>
</dbReference>
<feature type="coiled-coil region" evidence="1">
    <location>
        <begin position="468"/>
        <end position="495"/>
    </location>
</feature>
<feature type="region of interest" description="Disordered" evidence="2">
    <location>
        <begin position="72"/>
        <end position="118"/>
    </location>
</feature>
<dbReference type="STRING" id="403673.A0A177WFR5"/>
<reference evidence="4 5" key="2">
    <citation type="submission" date="2016-05" db="EMBL/GenBank/DDBJ databases">
        <title>Lineage-specific infection strategies underlie the spectrum of fungal disease in amphibians.</title>
        <authorList>
            <person name="Cuomo C.A."/>
            <person name="Farrer R.A."/>
            <person name="James T."/>
            <person name="Longcore J."/>
            <person name="Birren B."/>
        </authorList>
    </citation>
    <scope>NUCLEOTIDE SEQUENCE [LARGE SCALE GENOMIC DNA]</scope>
    <source>
        <strain evidence="4 5">JEL423</strain>
    </source>
</reference>
<dbReference type="OrthoDB" id="545169at2759"/>
<feature type="compositionally biased region" description="Basic and acidic residues" evidence="2">
    <location>
        <begin position="1656"/>
        <end position="1669"/>
    </location>
</feature>
<feature type="compositionally biased region" description="Polar residues" evidence="2">
    <location>
        <begin position="86"/>
        <end position="118"/>
    </location>
</feature>
<keyword evidence="1" id="KW-0175">Coiled coil</keyword>
<dbReference type="VEuPathDB" id="FungiDB:BDEG_22165"/>
<dbReference type="Pfam" id="PF24771">
    <property type="entry name" value="Ig_CFAP74_1st"/>
    <property type="match status" value="1"/>
</dbReference>
<dbReference type="Pfam" id="PF24798">
    <property type="entry name" value="Ig-CFAP74_4th"/>
    <property type="match status" value="1"/>
</dbReference>
<dbReference type="EMBL" id="DS022301">
    <property type="protein sequence ID" value="OAJ38211.1"/>
    <property type="molecule type" value="Genomic_DNA"/>
</dbReference>
<feature type="region of interest" description="Disordered" evidence="2">
    <location>
        <begin position="1642"/>
        <end position="1676"/>
    </location>
</feature>
<dbReference type="Proteomes" id="UP000077115">
    <property type="component" value="Unassembled WGS sequence"/>
</dbReference>
<dbReference type="PANTHER" id="PTHR22538:SF0">
    <property type="entry name" value="CILIA- AND FLAGELLA-ASSOCIATED PROTEIN 74"/>
    <property type="match status" value="1"/>
</dbReference>
<dbReference type="PANTHER" id="PTHR22538">
    <property type="entry name" value="CILIA- AND FLAGELLA-ASSOCIATED PROTEIN 74"/>
    <property type="match status" value="1"/>
</dbReference>
<evidence type="ECO:0000313" key="5">
    <source>
        <dbReference type="Proteomes" id="UP000077115"/>
    </source>
</evidence>
<proteinExistence type="predicted"/>
<protein>
    <recommendedName>
        <fullName evidence="3">CFAP74 fourth Ig-like domain-containing protein</fullName>
    </recommendedName>
</protein>
<gene>
    <name evidence="4" type="ORF">BDEG_22165</name>
</gene>
<evidence type="ECO:0000256" key="1">
    <source>
        <dbReference type="SAM" id="Coils"/>
    </source>
</evidence>
<organism evidence="4 5">
    <name type="scientific">Batrachochytrium dendrobatidis (strain JEL423)</name>
    <dbReference type="NCBI Taxonomy" id="403673"/>
    <lineage>
        <taxon>Eukaryota</taxon>
        <taxon>Fungi</taxon>
        <taxon>Fungi incertae sedis</taxon>
        <taxon>Chytridiomycota</taxon>
        <taxon>Chytridiomycota incertae sedis</taxon>
        <taxon>Chytridiomycetes</taxon>
        <taxon>Rhizophydiales</taxon>
        <taxon>Rhizophydiales incertae sedis</taxon>
        <taxon>Batrachochytrium</taxon>
    </lineage>
</organism>
<feature type="region of interest" description="Disordered" evidence="2">
    <location>
        <begin position="177"/>
        <end position="197"/>
    </location>
</feature>
<dbReference type="InterPro" id="IPR013783">
    <property type="entry name" value="Ig-like_fold"/>
</dbReference>
<sequence length="2357" mass="262929">MNNTHATLLDNPKPGSLPALPRSVNVCAIPVGEPTPAISTTVTTSISSEPKDAKTARPIESAIRCIEESIMPNDAEALSETKESSARSSITYETQSQHHSSMALNSSQALSSSPEKVVNQNLATEEKSISLEEHNQNLFDQHIDFSSDQVQPPHEQDFIELAGDESTSLGKIDLLDKNGSDQELDNSDLLTDSKSDDDLSDISDSEIFQGYNFNASDNDMYAINAADLSSSTLDQLNPEIDPIQEAQILEKYYRHGALSIFKGKDQMQAMKSKLELKSEIQQTRNEILYMEHRIHEMQSVLADTKESRQQSRADLDKIAKELEDIIQTATHVLVNIPCHQQLESMNTLPSTTVNSSKTSLERAIDIRHIVPFNPKLMGNQRYRMLRDHYQLHAQCISDAKHTISEVEGYLTSAQNDLVEFKRHQLELKPFEIQLSQEEVQEYIEMRIISKHRAQRAKRKVRLQMAKAAKSKQEKAEKLTADCERLYQQENEQEKQTKLMQKRFAQSNAKIEAEKSRLIDEDAQAQLKKQKALEILSKRINKIRQHTEITKKNKANTLNAVDSSTSISETAAKESYAIQQIKKNILFKQTKSHEQQRMVRVEQEAKKMTILKKLIDEEDRYRKSKISVQTKPDSSKLFKEKHFGQPRQGVSDEKYFKSLKLDSINFNAAVSRPHSRLQDVFENPKDPLADIDQSNIHHTAVVMNKPDCQTKKSYSNHEQHTVLCDSHLSIPVSNISKMTQNRYPPPQMKNYKPNKHEPHLPKGVLGFCASPSEFIFRDYDSEQVYMAKATITNVSGRINSFKLLSIPIEISSLFDVQFSPPGKLCAGTSCDVKIVFRPSFGFDQDMPLTKIYFESEVGENFSVSVGCCTRKCRPVIASVGGGEYAKTVQFYEKIGNGNSNTGNAKMDTNKLIEQTSFSYKQKTVAVMKDENSIELDLGSCVVGSQQSACIDLANFGAISVGYQIMHAQSYKESLCLKTGTTHSLSTVNSNCKSSVPDSGELDNQNNAILLASVNNVSTQSSLEKTLAQVTKKTKSEHLYDSNGLPMDTPTSQSVSNTDTNWIETDGVFHVHGKECVLPGYQSHIINVDFKPPYVSILYSESNTKLLDNTNSIPTGNKSTFTFVIKFENPTIKPIFITCNAKSIPAPIMIDKNLFDFKICVVDGIYRDKIMVRNHNNISLKFWFEVDNNQLRHIPDSKPVKIPNLGEIEISPAMAFAQPFEPFFVWLTIKPLYDSCGAAMDASGKLPFNVPLLLKYVETTTRVEQSISLKLVGTITNNDVRLESIDKSRFLNFGAISTLETKQLPLVITNPSALPQSIRFIKFTDAFSVVPLETEDGSEDVISLNPLQSITRMVKFEPTEEAEYDIKLTCQSTWSRKFDIRCSGIGVKPLAQFEFSQISFSPCAFGSRRQTRVRLIQQLGVDKMRFKRSSNKLSSRACNVLDHTIENSPSNDVLFEFGTPIVIGVSDQKAVFQSTDSIGQQRTSAPDSVLSAIQDSKVGALQPHSLSNSSTAIGLNPSVRTAVESTFLPHAIPIIPDKDIDSLLHDTSLIHNTISAKESSQHLKLYHVLTPQDPQILTIWPQSGKLKPMSSHSIEVVLKPCLPRSKWHLSISANPLTQQQTEGNQSIKPHSNTSQLPAEGSLISASSLSKTKPLPTDKPTKPAKETKEASKLSKSTAVNQFPSSTKLKPLASTNEIFNGDSEFVNRLVEMESPIITMLVPCYLFPTTSEQSRIDQFIDGVSITAPAAEPNDPSGHSIKKVDGASVIYLKVIAPLHQPDLVLVEPPQGEEYDWGCIAVGEKEYADITVKNVSNQNIKVSASGLNPFGPFRIINYLRDLLPGQVGNIKVAFEPKDSLRCSASLELFSGKSLIKCKLVGKGAISIVTLDPPDGAINMDDTCVGDVSTKVLKITNKSVIPINFVLSLSTVRRVVNYETDVLSDMIGSNGLPLLRYGAINYSGTNAFSLFPMRFTVAPGTTQDVTIKFSPDRESDLFFDHINISYTGAREKTLVRVNGKAWEVTTAVIGYDPHPVEAREKNNIPAPKTAMEVAYRKLQGNSTELFKGTYVMADEVMKAGDEIMGNVMQHVSRKDFRFVTITFPWKLTMPEDSTTSKPVWRIEPHPLVIANLKPILTKLEFGKRSPVAEYTIEKYEGSFKFDADLNHYIVCRSPCTFNNESYISFGIETMKGTIDMGQTKSLKVLVNNSVKEYWESYIKMWERCKNISIDSNLPFDTLIPASTTNINKEKARLVAGNNASVTTTLPKKDEKESIRIQKLKKCAANPETITDPVEIVSTLVNDDIADLRKEAAKHEITHPFHVETTYKITIKGGYRLVEPKGAVFATESRVWLVKIQAEMPVNTTQ</sequence>
<evidence type="ECO:0000256" key="2">
    <source>
        <dbReference type="SAM" id="MobiDB-lite"/>
    </source>
</evidence>
<evidence type="ECO:0000313" key="4">
    <source>
        <dbReference type="EMBL" id="OAJ38211.1"/>
    </source>
</evidence>
<feature type="domain" description="CFAP74 fourth Ig-like" evidence="3">
    <location>
        <begin position="1288"/>
        <end position="1384"/>
    </location>
</feature>